<accession>V7HXY3</accession>
<proteinExistence type="predicted"/>
<name>V7HXY3_9LACO</name>
<protein>
    <submittedName>
        <fullName evidence="1">Uncharacterized protein</fullName>
    </submittedName>
</protein>
<dbReference type="EMBL" id="AWWH01000114">
    <property type="protein sequence ID" value="ETA74155.1"/>
    <property type="molecule type" value="Genomic_DNA"/>
</dbReference>
<dbReference type="Proteomes" id="UP000018559">
    <property type="component" value="Unassembled WGS sequence"/>
</dbReference>
<dbReference type="RefSeq" id="WP_023859623.1">
    <property type="nucleotide sequence ID" value="NZ_AWWH01000114.1"/>
</dbReference>
<sequence length="113" mass="12910">MRKNAGLSCHFDPVAGICADEANKLASDIAKNLAKSWDNLLAKGGFKLDMDFKEQVRKEYVELTEKIGKLDDFVTKVLAGEIKEETVEKFELLERQLEVMKEYAEILEKRLDD</sequence>
<evidence type="ECO:0000313" key="2">
    <source>
        <dbReference type="Proteomes" id="UP000018559"/>
    </source>
</evidence>
<organism evidence="1 2">
    <name type="scientific">Ligilactobacillus equi DPC 6820</name>
    <dbReference type="NCBI Taxonomy" id="1392007"/>
    <lineage>
        <taxon>Bacteria</taxon>
        <taxon>Bacillati</taxon>
        <taxon>Bacillota</taxon>
        <taxon>Bacilli</taxon>
        <taxon>Lactobacillales</taxon>
        <taxon>Lactobacillaceae</taxon>
        <taxon>Ligilactobacillus</taxon>
    </lineage>
</organism>
<dbReference type="InterPro" id="IPR054052">
    <property type="entry name" value="Y16Q-like"/>
</dbReference>
<keyword evidence="2" id="KW-1185">Reference proteome</keyword>
<evidence type="ECO:0000313" key="1">
    <source>
        <dbReference type="EMBL" id="ETA74155.1"/>
    </source>
</evidence>
<dbReference type="AlphaFoldDB" id="V7HXY3"/>
<dbReference type="Pfam" id="PF21825">
    <property type="entry name" value="crAss001_48"/>
    <property type="match status" value="1"/>
</dbReference>
<gene>
    <name evidence="1" type="ORF">LEQ_0534</name>
</gene>
<dbReference type="PATRIC" id="fig|1392007.3.peg.1031"/>
<comment type="caution">
    <text evidence="1">The sequence shown here is derived from an EMBL/GenBank/DDBJ whole genome shotgun (WGS) entry which is preliminary data.</text>
</comment>
<reference evidence="1 2" key="1">
    <citation type="journal article" date="2014" name="Genome Announc.">
        <title>The Genome of the Predominant Equine Lactobacillus Species, Lactobacillus equi, Is Reflective of Its Lifestyle Adaptations to an Herbivorous Host.</title>
        <authorList>
            <person name="O'Donnell M.M."/>
            <person name="Harris H.M."/>
            <person name="O'Toole P.W."/>
            <person name="Ross R.P."/>
        </authorList>
    </citation>
    <scope>NUCLEOTIDE SEQUENCE [LARGE SCALE GENOMIC DNA]</scope>
    <source>
        <strain evidence="1 2">DPC 6820</strain>
    </source>
</reference>